<dbReference type="Gene3D" id="2.90.10.10">
    <property type="entry name" value="Bulb-type lectin domain"/>
    <property type="match status" value="1"/>
</dbReference>
<sequence>MTRQDPDAVRPGDTREPGTGTVWEGDVPWQSAPLDTAGEPGAAPARDSAPATDGEDEESLQKEPSGRTGPVRPVLAAAVGLSCLLLVVPVVLLHDSGPGREPRAAHSADSKETPYAQPSPSTTVQSSPAAPPRRTGSPSPAPSHHAADTVTTPSATPTRRTTPEPASPAPRPAAAPRPTETVVNGTSVLERGQSWSTGRAELALLPDGNLVLYDGSHRPLWWTGTAGEGARAVFQADGNLVVYTRDMRPLWSSRTDGHDGAHLVLRSDGKAAIRYGDEVLWSL</sequence>
<evidence type="ECO:0000313" key="5">
    <source>
        <dbReference type="Proteomes" id="UP001596409"/>
    </source>
</evidence>
<feature type="compositionally biased region" description="Low complexity" evidence="1">
    <location>
        <begin position="116"/>
        <end position="128"/>
    </location>
</feature>
<dbReference type="SUPFAM" id="SSF51110">
    <property type="entry name" value="alpha-D-mannose-specific plant lectins"/>
    <property type="match status" value="1"/>
</dbReference>
<reference evidence="5" key="1">
    <citation type="journal article" date="2019" name="Int. J. Syst. Evol. Microbiol.">
        <title>The Global Catalogue of Microorganisms (GCM) 10K type strain sequencing project: providing services to taxonomists for standard genome sequencing and annotation.</title>
        <authorList>
            <consortium name="The Broad Institute Genomics Platform"/>
            <consortium name="The Broad Institute Genome Sequencing Center for Infectious Disease"/>
            <person name="Wu L."/>
            <person name="Ma J."/>
        </authorList>
    </citation>
    <scope>NUCLEOTIDE SEQUENCE [LARGE SCALE GENOMIC DNA]</scope>
    <source>
        <strain evidence="5">JCM 4855</strain>
    </source>
</reference>
<evidence type="ECO:0000259" key="3">
    <source>
        <dbReference type="PROSITE" id="PS50927"/>
    </source>
</evidence>
<dbReference type="PROSITE" id="PS50927">
    <property type="entry name" value="BULB_LECTIN"/>
    <property type="match status" value="1"/>
</dbReference>
<keyword evidence="2" id="KW-0472">Membrane</keyword>
<dbReference type="SMART" id="SM00108">
    <property type="entry name" value="B_lectin"/>
    <property type="match status" value="1"/>
</dbReference>
<comment type="caution">
    <text evidence="4">The sequence shown here is derived from an EMBL/GenBank/DDBJ whole genome shotgun (WGS) entry which is preliminary data.</text>
</comment>
<accession>A0ABW2EA94</accession>
<feature type="domain" description="Bulb-type lectin" evidence="3">
    <location>
        <begin position="180"/>
        <end position="283"/>
    </location>
</feature>
<feature type="region of interest" description="Disordered" evidence="1">
    <location>
        <begin position="98"/>
        <end position="185"/>
    </location>
</feature>
<feature type="region of interest" description="Disordered" evidence="1">
    <location>
        <begin position="1"/>
        <end position="71"/>
    </location>
</feature>
<name>A0ABW2EA94_9ACTN</name>
<evidence type="ECO:0000256" key="2">
    <source>
        <dbReference type="SAM" id="Phobius"/>
    </source>
</evidence>
<organism evidence="4 5">
    <name type="scientific">Streptomyces viridiviolaceus</name>
    <dbReference type="NCBI Taxonomy" id="68282"/>
    <lineage>
        <taxon>Bacteria</taxon>
        <taxon>Bacillati</taxon>
        <taxon>Actinomycetota</taxon>
        <taxon>Actinomycetes</taxon>
        <taxon>Kitasatosporales</taxon>
        <taxon>Streptomycetaceae</taxon>
        <taxon>Streptomyces</taxon>
    </lineage>
</organism>
<evidence type="ECO:0000313" key="4">
    <source>
        <dbReference type="EMBL" id="MFC7016174.1"/>
    </source>
</evidence>
<dbReference type="Proteomes" id="UP001596409">
    <property type="component" value="Unassembled WGS sequence"/>
</dbReference>
<proteinExistence type="predicted"/>
<feature type="compositionally biased region" description="Pro residues" evidence="1">
    <location>
        <begin position="165"/>
        <end position="175"/>
    </location>
</feature>
<keyword evidence="5" id="KW-1185">Reference proteome</keyword>
<feature type="compositionally biased region" description="Low complexity" evidence="1">
    <location>
        <begin position="149"/>
        <end position="164"/>
    </location>
</feature>
<keyword evidence="2" id="KW-1133">Transmembrane helix</keyword>
<evidence type="ECO:0000256" key="1">
    <source>
        <dbReference type="SAM" id="MobiDB-lite"/>
    </source>
</evidence>
<protein>
    <recommendedName>
        <fullName evidence="3">Bulb-type lectin domain-containing protein</fullName>
    </recommendedName>
</protein>
<dbReference type="InterPro" id="IPR001480">
    <property type="entry name" value="Bulb-type_lectin_dom"/>
</dbReference>
<gene>
    <name evidence="4" type="ORF">ACFQMH_31680</name>
</gene>
<keyword evidence="2" id="KW-0812">Transmembrane</keyword>
<dbReference type="EMBL" id="JBHSYM010000075">
    <property type="protein sequence ID" value="MFC7016174.1"/>
    <property type="molecule type" value="Genomic_DNA"/>
</dbReference>
<dbReference type="InterPro" id="IPR036426">
    <property type="entry name" value="Bulb-type_lectin_dom_sf"/>
</dbReference>
<feature type="compositionally biased region" description="Basic and acidic residues" evidence="1">
    <location>
        <begin position="1"/>
        <end position="16"/>
    </location>
</feature>
<dbReference type="RefSeq" id="WP_189879043.1">
    <property type="nucleotide sequence ID" value="NZ_BMWA01000031.1"/>
</dbReference>
<feature type="transmembrane region" description="Helical" evidence="2">
    <location>
        <begin position="74"/>
        <end position="93"/>
    </location>
</feature>
<feature type="compositionally biased region" description="Basic and acidic residues" evidence="1">
    <location>
        <begin position="98"/>
        <end position="112"/>
    </location>
</feature>